<comment type="caution">
    <text evidence="2">The sequence shown here is derived from an EMBL/GenBank/DDBJ whole genome shotgun (WGS) entry which is preliminary data.</text>
</comment>
<dbReference type="Proteomes" id="UP000242450">
    <property type="component" value="Chromosome 20"/>
</dbReference>
<dbReference type="EMBL" id="MKHE01000020">
    <property type="protein sequence ID" value="OWK05064.1"/>
    <property type="molecule type" value="Genomic_DNA"/>
</dbReference>
<organism evidence="2 3">
    <name type="scientific">Cervus elaphus hippelaphus</name>
    <name type="common">European red deer</name>
    <dbReference type="NCBI Taxonomy" id="46360"/>
    <lineage>
        <taxon>Eukaryota</taxon>
        <taxon>Metazoa</taxon>
        <taxon>Chordata</taxon>
        <taxon>Craniata</taxon>
        <taxon>Vertebrata</taxon>
        <taxon>Euteleostomi</taxon>
        <taxon>Mammalia</taxon>
        <taxon>Eutheria</taxon>
        <taxon>Laurasiatheria</taxon>
        <taxon>Artiodactyla</taxon>
        <taxon>Ruminantia</taxon>
        <taxon>Pecora</taxon>
        <taxon>Cervidae</taxon>
        <taxon>Cervinae</taxon>
        <taxon>Cervus</taxon>
    </lineage>
</organism>
<evidence type="ECO:0000313" key="3">
    <source>
        <dbReference type="Proteomes" id="UP000242450"/>
    </source>
</evidence>
<evidence type="ECO:0000256" key="1">
    <source>
        <dbReference type="SAM" id="MobiDB-lite"/>
    </source>
</evidence>
<gene>
    <name evidence="2" type="ORF">Celaphus_00002628</name>
</gene>
<feature type="compositionally biased region" description="Basic residues" evidence="1">
    <location>
        <begin position="55"/>
        <end position="72"/>
    </location>
</feature>
<reference evidence="2 3" key="1">
    <citation type="journal article" date="2018" name="Mol. Genet. Genomics">
        <title>The red deer Cervus elaphus genome CerEla1.0: sequencing, annotating, genes, and chromosomes.</title>
        <authorList>
            <person name="Bana N.A."/>
            <person name="Nyiri A."/>
            <person name="Nagy J."/>
            <person name="Frank K."/>
            <person name="Nagy T."/>
            <person name="Steger V."/>
            <person name="Schiller M."/>
            <person name="Lakatos P."/>
            <person name="Sugar L."/>
            <person name="Horn P."/>
            <person name="Barta E."/>
            <person name="Orosz L."/>
        </authorList>
    </citation>
    <scope>NUCLEOTIDE SEQUENCE [LARGE SCALE GENOMIC DNA]</scope>
    <source>
        <strain evidence="2">Hungarian</strain>
    </source>
</reference>
<accession>A0A212CGU0</accession>
<protein>
    <submittedName>
        <fullName evidence="2">Uncharacterized protein</fullName>
    </submittedName>
</protein>
<feature type="compositionally biased region" description="Low complexity" evidence="1">
    <location>
        <begin position="14"/>
        <end position="48"/>
    </location>
</feature>
<feature type="compositionally biased region" description="Polar residues" evidence="1">
    <location>
        <begin position="134"/>
        <end position="149"/>
    </location>
</feature>
<feature type="non-terminal residue" evidence="2">
    <location>
        <position position="1"/>
    </location>
</feature>
<name>A0A212CGU0_CEREH</name>
<sequence>SSEKEGWWKRFSASGGSSTRPGSSHSRSPSTSRRSRGSSGSPSPSQGRQDNRWHSCSKSKPPKRDGKGRKRQSPSPKSTEVHSRRLTRNVTKGHISENPDEAGKVLKAHGQRKNRWPEDHCYCCAGPLASAIPQATESSQENAPTTSHGAQAIHHRLG</sequence>
<dbReference type="OrthoDB" id="252020at2759"/>
<feature type="region of interest" description="Disordered" evidence="1">
    <location>
        <begin position="1"/>
        <end position="111"/>
    </location>
</feature>
<dbReference type="AlphaFoldDB" id="A0A212CGU0"/>
<feature type="compositionally biased region" description="Basic and acidic residues" evidence="1">
    <location>
        <begin position="94"/>
        <end position="104"/>
    </location>
</feature>
<feature type="region of interest" description="Disordered" evidence="1">
    <location>
        <begin position="134"/>
        <end position="158"/>
    </location>
</feature>
<evidence type="ECO:0000313" key="2">
    <source>
        <dbReference type="EMBL" id="OWK05064.1"/>
    </source>
</evidence>
<proteinExistence type="predicted"/>
<keyword evidence="3" id="KW-1185">Reference proteome</keyword>